<reference evidence="3 4" key="1">
    <citation type="submission" date="2020-07" db="EMBL/GenBank/DDBJ databases">
        <title>Thermoactinomyces phylogeny.</title>
        <authorList>
            <person name="Dunlap C."/>
        </authorList>
    </citation>
    <scope>NUCLEOTIDE SEQUENCE [LARGE SCALE GENOMIC DNA]</scope>
    <source>
        <strain evidence="3 4">AMNI-1</strain>
    </source>
</reference>
<dbReference type="Proteomes" id="UP000538292">
    <property type="component" value="Unassembled WGS sequence"/>
</dbReference>
<evidence type="ECO:0000259" key="1">
    <source>
        <dbReference type="Pfam" id="PF01883"/>
    </source>
</evidence>
<dbReference type="Gene3D" id="3.30.300.130">
    <property type="entry name" value="Fe-S cluster assembly (FSCA)"/>
    <property type="match status" value="1"/>
</dbReference>
<dbReference type="Pfam" id="PF01883">
    <property type="entry name" value="FeS_assembly_P"/>
    <property type="match status" value="1"/>
</dbReference>
<dbReference type="InterPro" id="IPR056572">
    <property type="entry name" value="Zn_ribbon_PaaD"/>
</dbReference>
<accession>A0A7W1XRQ8</accession>
<comment type="caution">
    <text evidence="3">The sequence shown here is derived from an EMBL/GenBank/DDBJ whole genome shotgun (WGS) entry which is preliminary data.</text>
</comment>
<dbReference type="RefSeq" id="WP_181738875.1">
    <property type="nucleotide sequence ID" value="NZ_JACEOL010000019.1"/>
</dbReference>
<dbReference type="AlphaFoldDB" id="A0A7W1XRQ8"/>
<dbReference type="InterPro" id="IPR052339">
    <property type="entry name" value="Fe-S_Maturation_MIP18"/>
</dbReference>
<name>A0A7W1XRQ8_9BACL</name>
<dbReference type="PANTHER" id="PTHR42831">
    <property type="entry name" value="FE-S PROTEIN MATURATION AUXILIARY FACTOR YITW"/>
    <property type="match status" value="1"/>
</dbReference>
<dbReference type="EMBL" id="JACEOL010000019">
    <property type="protein sequence ID" value="MBA4601901.1"/>
    <property type="molecule type" value="Genomic_DNA"/>
</dbReference>
<organism evidence="3 4">
    <name type="scientific">Thermoactinomyces mirandus</name>
    <dbReference type="NCBI Taxonomy" id="2756294"/>
    <lineage>
        <taxon>Bacteria</taxon>
        <taxon>Bacillati</taxon>
        <taxon>Bacillota</taxon>
        <taxon>Bacilli</taxon>
        <taxon>Bacillales</taxon>
        <taxon>Thermoactinomycetaceae</taxon>
        <taxon>Thermoactinomyces</taxon>
    </lineage>
</organism>
<gene>
    <name evidence="3" type="primary">paaJ</name>
    <name evidence="3" type="ORF">H2C83_06125</name>
</gene>
<dbReference type="InterPro" id="IPR034904">
    <property type="entry name" value="FSCA_dom_sf"/>
</dbReference>
<proteinExistence type="predicted"/>
<feature type="domain" description="MIP18 family-like" evidence="1">
    <location>
        <begin position="3"/>
        <end position="75"/>
    </location>
</feature>
<sequence length="151" mass="17282">MNQELLEILQEVKDPEIPTVSVVEMGMINRVTREDDTIFVEMIPTFVGCPALDMIRQNVQDELKQKTGAKKVEVEYTFHPPWTSERITREGWEKLREFGIASPGQKHTDIPSCPYCGADEGDVENIFGPAACRAIYYCRKCHQPYEGMKKI</sequence>
<dbReference type="SUPFAM" id="SSF117916">
    <property type="entry name" value="Fe-S cluster assembly (FSCA) domain-like"/>
    <property type="match status" value="1"/>
</dbReference>
<protein>
    <submittedName>
        <fullName evidence="3">Phenylacetate-CoA oxygenase subunit PaaJ</fullName>
    </submittedName>
</protein>
<dbReference type="InterPro" id="IPR002744">
    <property type="entry name" value="MIP18-like"/>
</dbReference>
<feature type="domain" description="PaaD zinc beta ribbon" evidence="2">
    <location>
        <begin position="111"/>
        <end position="149"/>
    </location>
</feature>
<dbReference type="NCBIfam" id="TIGR02159">
    <property type="entry name" value="PA_CoA_Oxy4"/>
    <property type="match status" value="1"/>
</dbReference>
<keyword evidence="4" id="KW-1185">Reference proteome</keyword>
<dbReference type="PANTHER" id="PTHR42831:SF3">
    <property type="entry name" value="1,2-PHENYLACETYL-COA EPOXIDASE, SUBUNIT D-RELATED"/>
    <property type="match status" value="1"/>
</dbReference>
<dbReference type="Pfam" id="PF23451">
    <property type="entry name" value="Zn_ribbon_PaaD"/>
    <property type="match status" value="1"/>
</dbReference>
<dbReference type="InterPro" id="IPR011883">
    <property type="entry name" value="PaaD-like"/>
</dbReference>
<evidence type="ECO:0000313" key="4">
    <source>
        <dbReference type="Proteomes" id="UP000538292"/>
    </source>
</evidence>
<evidence type="ECO:0000313" key="3">
    <source>
        <dbReference type="EMBL" id="MBA4601901.1"/>
    </source>
</evidence>
<evidence type="ECO:0000259" key="2">
    <source>
        <dbReference type="Pfam" id="PF23451"/>
    </source>
</evidence>